<proteinExistence type="predicted"/>
<dbReference type="PROSITE" id="PS50935">
    <property type="entry name" value="SSB"/>
    <property type="match status" value="1"/>
</dbReference>
<dbReference type="Pfam" id="PF00436">
    <property type="entry name" value="SSB"/>
    <property type="match status" value="1"/>
</dbReference>
<feature type="non-terminal residue" evidence="2">
    <location>
        <position position="73"/>
    </location>
</feature>
<evidence type="ECO:0000256" key="1">
    <source>
        <dbReference type="ARBA" id="ARBA00023125"/>
    </source>
</evidence>
<dbReference type="EMBL" id="BARS01005544">
    <property type="protein sequence ID" value="GAF75005.1"/>
    <property type="molecule type" value="Genomic_DNA"/>
</dbReference>
<dbReference type="AlphaFoldDB" id="X0TG08"/>
<dbReference type="GO" id="GO:0003697">
    <property type="term" value="F:single-stranded DNA binding"/>
    <property type="evidence" value="ECO:0007669"/>
    <property type="project" value="InterPro"/>
</dbReference>
<dbReference type="SUPFAM" id="SSF50249">
    <property type="entry name" value="Nucleic acid-binding proteins"/>
    <property type="match status" value="1"/>
</dbReference>
<dbReference type="Gene3D" id="2.40.50.140">
    <property type="entry name" value="Nucleic acid-binding proteins"/>
    <property type="match status" value="1"/>
</dbReference>
<comment type="caution">
    <text evidence="2">The sequence shown here is derived from an EMBL/GenBank/DDBJ whole genome shotgun (WGS) entry which is preliminary data.</text>
</comment>
<organism evidence="2">
    <name type="scientific">marine sediment metagenome</name>
    <dbReference type="NCBI Taxonomy" id="412755"/>
    <lineage>
        <taxon>unclassified sequences</taxon>
        <taxon>metagenomes</taxon>
        <taxon>ecological metagenomes</taxon>
    </lineage>
</organism>
<dbReference type="InterPro" id="IPR012340">
    <property type="entry name" value="NA-bd_OB-fold"/>
</dbReference>
<protein>
    <submittedName>
        <fullName evidence="2">Uncharacterized protein</fullName>
    </submittedName>
</protein>
<gene>
    <name evidence="2" type="ORF">S01H1_10872</name>
</gene>
<accession>X0TG08</accession>
<keyword evidence="1" id="KW-0238">DNA-binding</keyword>
<evidence type="ECO:0000313" key="2">
    <source>
        <dbReference type="EMBL" id="GAF75005.1"/>
    </source>
</evidence>
<sequence>MKDFNEIYFEIRLGSDGVLRKTNSGKSVLNLGGANHATSDKDREPLWIAFRAWEKLAEVVADQCTKGRKLMIR</sequence>
<dbReference type="InterPro" id="IPR000424">
    <property type="entry name" value="Primosome_PriB/ssb"/>
</dbReference>
<name>X0TG08_9ZZZZ</name>
<reference evidence="2" key="1">
    <citation type="journal article" date="2014" name="Front. Microbiol.">
        <title>High frequency of phylogenetically diverse reductive dehalogenase-homologous genes in deep subseafloor sedimentary metagenomes.</title>
        <authorList>
            <person name="Kawai M."/>
            <person name="Futagami T."/>
            <person name="Toyoda A."/>
            <person name="Takaki Y."/>
            <person name="Nishi S."/>
            <person name="Hori S."/>
            <person name="Arai W."/>
            <person name="Tsubouchi T."/>
            <person name="Morono Y."/>
            <person name="Uchiyama I."/>
            <person name="Ito T."/>
            <person name="Fujiyama A."/>
            <person name="Inagaki F."/>
            <person name="Takami H."/>
        </authorList>
    </citation>
    <scope>NUCLEOTIDE SEQUENCE</scope>
    <source>
        <strain evidence="2">Expedition CK06-06</strain>
    </source>
</reference>